<evidence type="ECO:0000256" key="1">
    <source>
        <dbReference type="SAM" id="MobiDB-lite"/>
    </source>
</evidence>
<organism evidence="3 4">
    <name type="scientific">Corynebacterium cystitidis DSM 20524</name>
    <dbReference type="NCBI Taxonomy" id="1121357"/>
    <lineage>
        <taxon>Bacteria</taxon>
        <taxon>Bacillati</taxon>
        <taxon>Actinomycetota</taxon>
        <taxon>Actinomycetes</taxon>
        <taxon>Mycobacteriales</taxon>
        <taxon>Corynebacteriaceae</taxon>
        <taxon>Corynebacterium</taxon>
    </lineage>
</organism>
<name>A0A1H9QSS7_9CORY</name>
<protein>
    <submittedName>
        <fullName evidence="3">Peptidoglycan/xylan/chitin deacetylase, PgdA/CDA1 family</fullName>
    </submittedName>
</protein>
<dbReference type="InterPro" id="IPR011330">
    <property type="entry name" value="Glyco_hydro/deAcase_b/a-brl"/>
</dbReference>
<reference evidence="4" key="1">
    <citation type="submission" date="2016-10" db="EMBL/GenBank/DDBJ databases">
        <authorList>
            <person name="Varghese N."/>
            <person name="Submissions S."/>
        </authorList>
    </citation>
    <scope>NUCLEOTIDE SEQUENCE [LARGE SCALE GENOMIC DNA]</scope>
    <source>
        <strain evidence="4">DSM 20524</strain>
    </source>
</reference>
<dbReference type="STRING" id="1121357.SAMN05661109_00653"/>
<evidence type="ECO:0000313" key="4">
    <source>
        <dbReference type="Proteomes" id="UP000198929"/>
    </source>
</evidence>
<dbReference type="PANTHER" id="PTHR10587:SF134">
    <property type="entry name" value="SECRETED PROTEIN"/>
    <property type="match status" value="1"/>
</dbReference>
<feature type="compositionally biased region" description="Polar residues" evidence="1">
    <location>
        <begin position="64"/>
        <end position="75"/>
    </location>
</feature>
<keyword evidence="4" id="KW-1185">Reference proteome</keyword>
<dbReference type="Pfam" id="PF01522">
    <property type="entry name" value="Polysacc_deac_1"/>
    <property type="match status" value="1"/>
</dbReference>
<dbReference type="EMBL" id="FOGQ01000002">
    <property type="protein sequence ID" value="SER63437.1"/>
    <property type="molecule type" value="Genomic_DNA"/>
</dbReference>
<accession>A0A1H9QSS7</accession>
<dbReference type="AlphaFoldDB" id="A0A1H9QSS7"/>
<evidence type="ECO:0000259" key="2">
    <source>
        <dbReference type="PROSITE" id="PS51677"/>
    </source>
</evidence>
<dbReference type="PROSITE" id="PS51677">
    <property type="entry name" value="NODB"/>
    <property type="match status" value="1"/>
</dbReference>
<evidence type="ECO:0000313" key="3">
    <source>
        <dbReference type="EMBL" id="SER63437.1"/>
    </source>
</evidence>
<dbReference type="InterPro" id="IPR002509">
    <property type="entry name" value="NODB_dom"/>
</dbReference>
<gene>
    <name evidence="3" type="ORF">SAMN05661109_00653</name>
</gene>
<dbReference type="GO" id="GO:0016810">
    <property type="term" value="F:hydrolase activity, acting on carbon-nitrogen (but not peptide) bonds"/>
    <property type="evidence" value="ECO:0007669"/>
    <property type="project" value="InterPro"/>
</dbReference>
<dbReference type="PANTHER" id="PTHR10587">
    <property type="entry name" value="GLYCOSYL TRANSFERASE-RELATED"/>
    <property type="match status" value="1"/>
</dbReference>
<feature type="domain" description="NodB homology" evidence="2">
    <location>
        <begin position="124"/>
        <end position="327"/>
    </location>
</feature>
<dbReference type="Gene3D" id="3.20.20.370">
    <property type="entry name" value="Glycoside hydrolase/deacetylase"/>
    <property type="match status" value="1"/>
</dbReference>
<dbReference type="InterPro" id="IPR050248">
    <property type="entry name" value="Polysacc_deacetylase_ArnD"/>
</dbReference>
<sequence>MGGYFVAQQHHAEARTACGCAAHPVSRREVLRAGLVLPLLGAAAALTSCASSLRPDVEPETVMPSGNSRPKTHPTSEVVPETLVEKPARAERAAQVAEKYRGATPHAWGTHLPGIVERVSTAPKRLALTFDACGGTHGSLVDEALLTTLQQEQVPATLFLNKRWIDANPQRAQELASDSLFQIENHGSWHKPLSVHGRSAYGVVGTANVDEVVEEIEHNRSFMQEFLGVESNWFRSGTAHYDDIAVRIAQELGVSIAGFNVNGDAGATLTAPAVSNNLLGSVPGSIVLLHMNQPSSGTAEGVGMALPQLRAAGYEFVTLGPAVPATL</sequence>
<dbReference type="SUPFAM" id="SSF88713">
    <property type="entry name" value="Glycoside hydrolase/deacetylase"/>
    <property type="match status" value="1"/>
</dbReference>
<dbReference type="RefSeq" id="WP_231910002.1">
    <property type="nucleotide sequence ID" value="NZ_CP047199.1"/>
</dbReference>
<proteinExistence type="predicted"/>
<feature type="region of interest" description="Disordered" evidence="1">
    <location>
        <begin position="56"/>
        <end position="89"/>
    </location>
</feature>
<dbReference type="GO" id="GO:0005975">
    <property type="term" value="P:carbohydrate metabolic process"/>
    <property type="evidence" value="ECO:0007669"/>
    <property type="project" value="InterPro"/>
</dbReference>
<dbReference type="Proteomes" id="UP000198929">
    <property type="component" value="Unassembled WGS sequence"/>
</dbReference>